<sequence length="153" mass="16910">MWGNGVIRRATPADAASITRIVAEAYAPYVGRIGREPAPMSVDYHELVRTTDHVSVLQDGDGIVGVIVLVPAVGHLLIENVAIAPTAQGQGYGRLLLAEADCRARQLGYHETRLYTNVAMTENIAWYSRLGYVEIERRCEDGFDRVFLAKLLR</sequence>
<evidence type="ECO:0000259" key="3">
    <source>
        <dbReference type="PROSITE" id="PS51186"/>
    </source>
</evidence>
<accession>A0A1X0AS55</accession>
<feature type="domain" description="N-acetyltransferase" evidence="3">
    <location>
        <begin position="5"/>
        <end position="153"/>
    </location>
</feature>
<proteinExistence type="predicted"/>
<dbReference type="SUPFAM" id="SSF55729">
    <property type="entry name" value="Acyl-CoA N-acyltransferases (Nat)"/>
    <property type="match status" value="1"/>
</dbReference>
<dbReference type="InterPro" id="IPR016181">
    <property type="entry name" value="Acyl_CoA_acyltransferase"/>
</dbReference>
<dbReference type="InterPro" id="IPR050832">
    <property type="entry name" value="Bact_Acetyltransf"/>
</dbReference>
<evidence type="ECO:0000313" key="4">
    <source>
        <dbReference type="EMBL" id="ORA32877.1"/>
    </source>
</evidence>
<dbReference type="OrthoDB" id="572496at2"/>
<dbReference type="CDD" id="cd04301">
    <property type="entry name" value="NAT_SF"/>
    <property type="match status" value="1"/>
</dbReference>
<keyword evidence="1" id="KW-0808">Transferase</keyword>
<dbReference type="RefSeq" id="WP_083166051.1">
    <property type="nucleotide sequence ID" value="NZ_MVHF01000023.1"/>
</dbReference>
<evidence type="ECO:0000313" key="5">
    <source>
        <dbReference type="Proteomes" id="UP000192448"/>
    </source>
</evidence>
<dbReference type="AlphaFoldDB" id="A0A1X0AS55"/>
<evidence type="ECO:0000256" key="2">
    <source>
        <dbReference type="ARBA" id="ARBA00023315"/>
    </source>
</evidence>
<gene>
    <name evidence="4" type="ORF">BST13_21560</name>
</gene>
<dbReference type="STRING" id="1927124.BST13_21560"/>
<dbReference type="PROSITE" id="PS51186">
    <property type="entry name" value="GNAT"/>
    <property type="match status" value="1"/>
</dbReference>
<dbReference type="Gene3D" id="3.40.630.30">
    <property type="match status" value="1"/>
</dbReference>
<protein>
    <recommendedName>
        <fullName evidence="3">N-acetyltransferase domain-containing protein</fullName>
    </recommendedName>
</protein>
<comment type="caution">
    <text evidence="4">The sequence shown here is derived from an EMBL/GenBank/DDBJ whole genome shotgun (WGS) entry which is preliminary data.</text>
</comment>
<reference evidence="4 5" key="1">
    <citation type="submission" date="2017-02" db="EMBL/GenBank/DDBJ databases">
        <title>The new phylogeny of genus Mycobacterium.</title>
        <authorList>
            <person name="Tortoli E."/>
            <person name="Trovato A."/>
            <person name="Cirillo D.M."/>
        </authorList>
    </citation>
    <scope>NUCLEOTIDE SEQUENCE [LARGE SCALE GENOMIC DNA]</scope>
    <source>
        <strain evidence="4 5">RW6</strain>
    </source>
</reference>
<dbReference type="Proteomes" id="UP000192448">
    <property type="component" value="Unassembled WGS sequence"/>
</dbReference>
<dbReference type="GO" id="GO:0016747">
    <property type="term" value="F:acyltransferase activity, transferring groups other than amino-acyl groups"/>
    <property type="evidence" value="ECO:0007669"/>
    <property type="project" value="InterPro"/>
</dbReference>
<keyword evidence="5" id="KW-1185">Reference proteome</keyword>
<dbReference type="InterPro" id="IPR000182">
    <property type="entry name" value="GNAT_dom"/>
</dbReference>
<dbReference type="EMBL" id="MVHF01000023">
    <property type="protein sequence ID" value="ORA32877.1"/>
    <property type="molecule type" value="Genomic_DNA"/>
</dbReference>
<evidence type="ECO:0000256" key="1">
    <source>
        <dbReference type="ARBA" id="ARBA00022679"/>
    </source>
</evidence>
<name>A0A1X0AS55_9MYCO</name>
<dbReference type="PANTHER" id="PTHR43877">
    <property type="entry name" value="AMINOALKYLPHOSPHONATE N-ACETYLTRANSFERASE-RELATED-RELATED"/>
    <property type="match status" value="1"/>
</dbReference>
<organism evidence="4 5">
    <name type="scientific">Mycobacterium aquaticum</name>
    <dbReference type="NCBI Taxonomy" id="1927124"/>
    <lineage>
        <taxon>Bacteria</taxon>
        <taxon>Bacillati</taxon>
        <taxon>Actinomycetota</taxon>
        <taxon>Actinomycetes</taxon>
        <taxon>Mycobacteriales</taxon>
        <taxon>Mycobacteriaceae</taxon>
        <taxon>Mycobacterium</taxon>
    </lineage>
</organism>
<dbReference type="Pfam" id="PF13508">
    <property type="entry name" value="Acetyltransf_7"/>
    <property type="match status" value="1"/>
</dbReference>
<dbReference type="PANTHER" id="PTHR43877:SF2">
    <property type="entry name" value="AMINOALKYLPHOSPHONATE N-ACETYLTRANSFERASE-RELATED"/>
    <property type="match status" value="1"/>
</dbReference>
<keyword evidence="2" id="KW-0012">Acyltransferase</keyword>